<dbReference type="Proteomes" id="UP000269396">
    <property type="component" value="Unassembled WGS sequence"/>
</dbReference>
<protein>
    <submittedName>
        <fullName evidence="1">Uncharacterized protein</fullName>
    </submittedName>
</protein>
<evidence type="ECO:0000313" key="1">
    <source>
        <dbReference type="EMBL" id="VDP77436.1"/>
    </source>
</evidence>
<evidence type="ECO:0000313" key="2">
    <source>
        <dbReference type="Proteomes" id="UP000269396"/>
    </source>
</evidence>
<sequence length="142" mass="16949">MYVITFCEEEIFLFNQQISETKLAETSQWANSLVEENKHFRTKKDESSLSLHVLQMQYNELLRTNKTLEHQKNLLNVKLKAMSNDNCLLKSRIEQLDSELTQLRQTNMRQQQDLQVFRAENHKLHSEKETALEELRIKRQAE</sequence>
<dbReference type="STRING" id="31246.A0A183PW22"/>
<dbReference type="AlphaFoldDB" id="A0A183PW22"/>
<proteinExistence type="predicted"/>
<gene>
    <name evidence="1" type="ORF">SMTD_LOCUS18558</name>
</gene>
<reference evidence="1 2" key="1">
    <citation type="submission" date="2018-11" db="EMBL/GenBank/DDBJ databases">
        <authorList>
            <consortium name="Pathogen Informatics"/>
        </authorList>
    </citation>
    <scope>NUCLEOTIDE SEQUENCE [LARGE SCALE GENOMIC DNA]</scope>
    <source>
        <strain>Denwood</strain>
        <strain evidence="2">Zambia</strain>
    </source>
</reference>
<name>A0A183PW22_9TREM</name>
<keyword evidence="2" id="KW-1185">Reference proteome</keyword>
<accession>A0A183PW22</accession>
<organism evidence="1 2">
    <name type="scientific">Schistosoma mattheei</name>
    <dbReference type="NCBI Taxonomy" id="31246"/>
    <lineage>
        <taxon>Eukaryota</taxon>
        <taxon>Metazoa</taxon>
        <taxon>Spiralia</taxon>
        <taxon>Lophotrochozoa</taxon>
        <taxon>Platyhelminthes</taxon>
        <taxon>Trematoda</taxon>
        <taxon>Digenea</taxon>
        <taxon>Strigeidida</taxon>
        <taxon>Schistosomatoidea</taxon>
        <taxon>Schistosomatidae</taxon>
        <taxon>Schistosoma</taxon>
    </lineage>
</organism>
<dbReference type="EMBL" id="UZAL01040695">
    <property type="protein sequence ID" value="VDP77436.1"/>
    <property type="molecule type" value="Genomic_DNA"/>
</dbReference>